<evidence type="ECO:0000256" key="1">
    <source>
        <dbReference type="ARBA" id="ARBA00001933"/>
    </source>
</evidence>
<name>A0A381X2N5_9ZZZZ</name>
<dbReference type="PROSITE" id="PS00901">
    <property type="entry name" value="CYS_SYNTHASE"/>
    <property type="match status" value="1"/>
</dbReference>
<dbReference type="PANTHER" id="PTHR10314">
    <property type="entry name" value="CYSTATHIONINE BETA-SYNTHASE"/>
    <property type="match status" value="1"/>
</dbReference>
<dbReference type="EMBL" id="UINC01013655">
    <property type="protein sequence ID" value="SVA58842.1"/>
    <property type="molecule type" value="Genomic_DNA"/>
</dbReference>
<evidence type="ECO:0000313" key="8">
    <source>
        <dbReference type="EMBL" id="SVA58842.1"/>
    </source>
</evidence>
<dbReference type="GO" id="GO:0006535">
    <property type="term" value="P:cysteine biosynthetic process from serine"/>
    <property type="evidence" value="ECO:0007669"/>
    <property type="project" value="InterPro"/>
</dbReference>
<comment type="cofactor">
    <cofactor evidence="1">
        <name>pyridoxal 5'-phosphate</name>
        <dbReference type="ChEBI" id="CHEBI:597326"/>
    </cofactor>
</comment>
<feature type="domain" description="Tryptophan synthase beta chain-like PALP" evidence="7">
    <location>
        <begin position="24"/>
        <end position="300"/>
    </location>
</feature>
<keyword evidence="3" id="KW-0028">Amino-acid biosynthesis</keyword>
<proteinExistence type="inferred from homology"/>
<keyword evidence="5" id="KW-0663">Pyridoxal phosphate</keyword>
<gene>
    <name evidence="8" type="ORF">METZ01_LOCUS111696</name>
</gene>
<accession>A0A381X2N5</accession>
<reference evidence="8" key="1">
    <citation type="submission" date="2018-05" db="EMBL/GenBank/DDBJ databases">
        <authorList>
            <person name="Lanie J.A."/>
            <person name="Ng W.-L."/>
            <person name="Kazmierczak K.M."/>
            <person name="Andrzejewski T.M."/>
            <person name="Davidsen T.M."/>
            <person name="Wayne K.J."/>
            <person name="Tettelin H."/>
            <person name="Glass J.I."/>
            <person name="Rusch D."/>
            <person name="Podicherti R."/>
            <person name="Tsui H.-C.T."/>
            <person name="Winkler M.E."/>
        </authorList>
    </citation>
    <scope>NUCLEOTIDE SEQUENCE</scope>
</reference>
<keyword evidence="6" id="KW-0198">Cysteine biosynthesis</keyword>
<dbReference type="InterPro" id="IPR001926">
    <property type="entry name" value="TrpB-like_PALP"/>
</dbReference>
<evidence type="ECO:0000259" key="7">
    <source>
        <dbReference type="Pfam" id="PF00291"/>
    </source>
</evidence>
<dbReference type="CDD" id="cd01561">
    <property type="entry name" value="CBS_like"/>
    <property type="match status" value="1"/>
</dbReference>
<dbReference type="Gene3D" id="3.40.50.1100">
    <property type="match status" value="2"/>
</dbReference>
<evidence type="ECO:0000256" key="5">
    <source>
        <dbReference type="ARBA" id="ARBA00022898"/>
    </source>
</evidence>
<dbReference type="InterPro" id="IPR050214">
    <property type="entry name" value="Cys_Synth/Cystath_Beta-Synth"/>
</dbReference>
<evidence type="ECO:0000256" key="3">
    <source>
        <dbReference type="ARBA" id="ARBA00022605"/>
    </source>
</evidence>
<dbReference type="NCBIfam" id="TIGR01136">
    <property type="entry name" value="cysKM"/>
    <property type="match status" value="1"/>
</dbReference>
<dbReference type="FunFam" id="3.40.50.1100:FF:000003">
    <property type="entry name" value="Cystathionine beta-synthase"/>
    <property type="match status" value="1"/>
</dbReference>
<evidence type="ECO:0000256" key="4">
    <source>
        <dbReference type="ARBA" id="ARBA00022679"/>
    </source>
</evidence>
<protein>
    <recommendedName>
        <fullName evidence="7">Tryptophan synthase beta chain-like PALP domain-containing protein</fullName>
    </recommendedName>
</protein>
<dbReference type="SUPFAM" id="SSF53686">
    <property type="entry name" value="Tryptophan synthase beta subunit-like PLP-dependent enzymes"/>
    <property type="match status" value="1"/>
</dbReference>
<dbReference type="Pfam" id="PF00291">
    <property type="entry name" value="PALP"/>
    <property type="match status" value="1"/>
</dbReference>
<dbReference type="AlphaFoldDB" id="A0A381X2N5"/>
<organism evidence="8">
    <name type="scientific">marine metagenome</name>
    <dbReference type="NCBI Taxonomy" id="408172"/>
    <lineage>
        <taxon>unclassified sequences</taxon>
        <taxon>metagenomes</taxon>
        <taxon>ecological metagenomes</taxon>
    </lineage>
</organism>
<dbReference type="InterPro" id="IPR005856">
    <property type="entry name" value="Cys_synth"/>
</dbReference>
<keyword evidence="4" id="KW-0808">Transferase</keyword>
<evidence type="ECO:0000256" key="6">
    <source>
        <dbReference type="ARBA" id="ARBA00023192"/>
    </source>
</evidence>
<dbReference type="InterPro" id="IPR001216">
    <property type="entry name" value="P-phosphate_BS"/>
</dbReference>
<dbReference type="InterPro" id="IPR036052">
    <property type="entry name" value="TrpB-like_PALP_sf"/>
</dbReference>
<dbReference type="GO" id="GO:0004124">
    <property type="term" value="F:cysteine synthase activity"/>
    <property type="evidence" value="ECO:0007669"/>
    <property type="project" value="InterPro"/>
</dbReference>
<comment type="similarity">
    <text evidence="2">Belongs to the cysteine synthase/cystathionine beta-synthase family.</text>
</comment>
<sequence>MQENFLVSSLAAPTYAIKKDPLSAIGNTPLVDVSVLSPNPKIRIYGKLESVNPTGSVKDRAAKSLIQSAEQNGLLKPGDTILEPTSGNTGLGLAMIGRIRGYKVKVVMPASVPPERVNLLEAFGAEVILSHADKGTNESILLAKQISEENPSYYMPYQYGNQANPDAHYQTTGPEIVRDMPSVDVFVAGLGTGGTLMGVGRALREHNPDVKIIATAPHPDDKVQGLRSIEHGFIPPILDLNKLDGRILVDGEEAFYWTRRLLTDSGVFVGVSSGATFATARKIAKKMSDEDREGTIVAMFADGGWKYLSTGIYGEDFKFDQSEIEGKTWW</sequence>
<evidence type="ECO:0000256" key="2">
    <source>
        <dbReference type="ARBA" id="ARBA00007103"/>
    </source>
</evidence>